<reference evidence="8 10" key="3">
    <citation type="submission" date="2023-03" db="EMBL/GenBank/DDBJ databases">
        <title>Agriculturally important microbes genome sequencing.</title>
        <authorList>
            <person name="Dunlap C."/>
        </authorList>
    </citation>
    <scope>NUCLEOTIDE SEQUENCE [LARGE SCALE GENOMIC DNA]</scope>
    <source>
        <strain evidence="8 10">CBP-3203</strain>
    </source>
</reference>
<dbReference type="AlphaFoldDB" id="A0A0J6HVR5"/>
<dbReference type="InterPro" id="IPR018385">
    <property type="entry name" value="C4_dicarb_anaerob_car-like"/>
</dbReference>
<keyword evidence="3 6" id="KW-0812">Transmembrane</keyword>
<reference evidence="7" key="2">
    <citation type="submission" date="2015-10" db="EMBL/GenBank/DDBJ databases">
        <authorList>
            <person name="Gilbert D.G."/>
        </authorList>
    </citation>
    <scope>NUCLEOTIDE SEQUENCE</scope>
    <source>
        <strain evidence="7">GO-13</strain>
    </source>
</reference>
<dbReference type="Proteomes" id="UP000036168">
    <property type="component" value="Unassembled WGS sequence"/>
</dbReference>
<dbReference type="PATRIC" id="fig|1664069.3.peg.4804"/>
<dbReference type="EMBL" id="LECW02000001">
    <property type="protein sequence ID" value="KRT95670.1"/>
    <property type="molecule type" value="Genomic_DNA"/>
</dbReference>
<protein>
    <submittedName>
        <fullName evidence="7">Uncharacterized protein</fullName>
    </submittedName>
</protein>
<dbReference type="EMBL" id="JARRTL010000007">
    <property type="protein sequence ID" value="MEC0484448.1"/>
    <property type="molecule type" value="Genomic_DNA"/>
</dbReference>
<keyword evidence="4 6" id="KW-1133">Transmembrane helix</keyword>
<evidence type="ECO:0000313" key="8">
    <source>
        <dbReference type="EMBL" id="MEC0484448.1"/>
    </source>
</evidence>
<evidence type="ECO:0000313" key="9">
    <source>
        <dbReference type="Proteomes" id="UP000036168"/>
    </source>
</evidence>
<evidence type="ECO:0000256" key="3">
    <source>
        <dbReference type="ARBA" id="ARBA00022692"/>
    </source>
</evidence>
<keyword evidence="5 6" id="KW-0472">Membrane</keyword>
<feature type="transmembrane region" description="Helical" evidence="6">
    <location>
        <begin position="12"/>
        <end position="30"/>
    </location>
</feature>
<evidence type="ECO:0000313" key="10">
    <source>
        <dbReference type="Proteomes" id="UP001341297"/>
    </source>
</evidence>
<name>A0A0J6HVR5_9BACI</name>
<dbReference type="Pfam" id="PF03606">
    <property type="entry name" value="DcuC"/>
    <property type="match status" value="1"/>
</dbReference>
<sequence>MSNHTSEKTGFQFPHTYALIFSVIILAAFVDDMKQIAYGALIVGFARAIVDVLEDSQIIDTIIKSLASVISTLPNEFGRSRHDAVRVVINTFIPSGSGQAATRCLSWRRLQIYLHLNGRLPC</sequence>
<reference evidence="7 9" key="1">
    <citation type="journal article" date="2015" name="Int. J. Syst. Evol. Microbiol.">
        <title>Bacillus glycinifermentans sp. nov., isolated from fermented soybean paste.</title>
        <authorList>
            <person name="Kim S.J."/>
            <person name="Dunlap C.A."/>
            <person name="Kwon S.W."/>
            <person name="Rooney A.P."/>
        </authorList>
    </citation>
    <scope>NUCLEOTIDE SEQUENCE [LARGE SCALE GENOMIC DNA]</scope>
    <source>
        <strain evidence="7 9">GO-13</strain>
    </source>
</reference>
<comment type="caution">
    <text evidence="7">The sequence shown here is derived from an EMBL/GenBank/DDBJ whole genome shotgun (WGS) entry which is preliminary data.</text>
</comment>
<evidence type="ECO:0000256" key="4">
    <source>
        <dbReference type="ARBA" id="ARBA00022989"/>
    </source>
</evidence>
<accession>A0A0J6HVR5</accession>
<dbReference type="GO" id="GO:0005886">
    <property type="term" value="C:plasma membrane"/>
    <property type="evidence" value="ECO:0007669"/>
    <property type="project" value="UniProtKB-SubCell"/>
</dbReference>
<proteinExistence type="predicted"/>
<dbReference type="Proteomes" id="UP001341297">
    <property type="component" value="Unassembled WGS sequence"/>
</dbReference>
<gene>
    <name evidence="7" type="ORF">AB447_200740</name>
    <name evidence="8" type="ORF">P8828_06230</name>
</gene>
<comment type="subcellular location">
    <subcellularLocation>
        <location evidence="1">Cell membrane</location>
        <topology evidence="1">Multi-pass membrane protein</topology>
    </subcellularLocation>
</comment>
<evidence type="ECO:0000256" key="6">
    <source>
        <dbReference type="SAM" id="Phobius"/>
    </source>
</evidence>
<evidence type="ECO:0000256" key="2">
    <source>
        <dbReference type="ARBA" id="ARBA00022475"/>
    </source>
</evidence>
<evidence type="ECO:0000256" key="1">
    <source>
        <dbReference type="ARBA" id="ARBA00004651"/>
    </source>
</evidence>
<organism evidence="7 9">
    <name type="scientific">Bacillus glycinifermentans</name>
    <dbReference type="NCBI Taxonomy" id="1664069"/>
    <lineage>
        <taxon>Bacteria</taxon>
        <taxon>Bacillati</taxon>
        <taxon>Bacillota</taxon>
        <taxon>Bacilli</taxon>
        <taxon>Bacillales</taxon>
        <taxon>Bacillaceae</taxon>
        <taxon>Bacillus</taxon>
    </lineage>
</organism>
<evidence type="ECO:0000256" key="5">
    <source>
        <dbReference type="ARBA" id="ARBA00023136"/>
    </source>
</evidence>
<keyword evidence="2" id="KW-1003">Cell membrane</keyword>
<dbReference type="RefSeq" id="WP_048354461.1">
    <property type="nucleotide sequence ID" value="NZ_CP023481.1"/>
</dbReference>
<evidence type="ECO:0000313" key="7">
    <source>
        <dbReference type="EMBL" id="KRT95670.1"/>
    </source>
</evidence>
<accession>A0A0J6EJE9</accession>
<keyword evidence="10" id="KW-1185">Reference proteome</keyword>